<dbReference type="AlphaFoldDB" id="A0AAV1B662"/>
<feature type="region of interest" description="Disordered" evidence="1">
    <location>
        <begin position="1"/>
        <end position="46"/>
    </location>
</feature>
<gene>
    <name evidence="2" type="ORF">VFH_VI093320</name>
</gene>
<evidence type="ECO:0000256" key="1">
    <source>
        <dbReference type="SAM" id="MobiDB-lite"/>
    </source>
</evidence>
<accession>A0AAV1B662</accession>
<dbReference type="EMBL" id="OX451741">
    <property type="protein sequence ID" value="CAI8617796.1"/>
    <property type="molecule type" value="Genomic_DNA"/>
</dbReference>
<sequence>MGPPAGSRGDASSGSLGSPNAEQQTELVGRKGGRTESRAETGDEPVAARAFGLPPCFAEKDFFEGFPLTVSDNEADIIKRLDKEGRRKHLATSMVGVVKMSEMVVVLAGEGSDSSDCVRELETEKAAFAAKSRKLKADLERFEEMLREQADLQSGEKEKTAKASEERDCLQLDKERLESDNQQFSKEIEELKAAILPADDDPEEIASLRTHSDLVACIHLLESDCVGALADEFEAAVSQLSVLNPGMNTEGVGFLSQIIDGQVVPPSKSPDVDAGSPGDV</sequence>
<organism evidence="2 3">
    <name type="scientific">Vicia faba</name>
    <name type="common">Broad bean</name>
    <name type="synonym">Faba vulgaris</name>
    <dbReference type="NCBI Taxonomy" id="3906"/>
    <lineage>
        <taxon>Eukaryota</taxon>
        <taxon>Viridiplantae</taxon>
        <taxon>Streptophyta</taxon>
        <taxon>Embryophyta</taxon>
        <taxon>Tracheophyta</taxon>
        <taxon>Spermatophyta</taxon>
        <taxon>Magnoliopsida</taxon>
        <taxon>eudicotyledons</taxon>
        <taxon>Gunneridae</taxon>
        <taxon>Pentapetalae</taxon>
        <taxon>rosids</taxon>
        <taxon>fabids</taxon>
        <taxon>Fabales</taxon>
        <taxon>Fabaceae</taxon>
        <taxon>Papilionoideae</taxon>
        <taxon>50 kb inversion clade</taxon>
        <taxon>NPAAA clade</taxon>
        <taxon>Hologalegina</taxon>
        <taxon>IRL clade</taxon>
        <taxon>Fabeae</taxon>
        <taxon>Vicia</taxon>
    </lineage>
</organism>
<proteinExistence type="predicted"/>
<keyword evidence="3" id="KW-1185">Reference proteome</keyword>
<feature type="region of interest" description="Disordered" evidence="1">
    <location>
        <begin position="148"/>
        <end position="167"/>
    </location>
</feature>
<dbReference type="Proteomes" id="UP001157006">
    <property type="component" value="Chromosome 6"/>
</dbReference>
<evidence type="ECO:0000313" key="3">
    <source>
        <dbReference type="Proteomes" id="UP001157006"/>
    </source>
</evidence>
<evidence type="ECO:0000313" key="2">
    <source>
        <dbReference type="EMBL" id="CAI8617796.1"/>
    </source>
</evidence>
<protein>
    <submittedName>
        <fullName evidence="2">Uncharacterized protein</fullName>
    </submittedName>
</protein>
<feature type="compositionally biased region" description="Polar residues" evidence="1">
    <location>
        <begin position="10"/>
        <end position="26"/>
    </location>
</feature>
<name>A0AAV1B662_VICFA</name>
<reference evidence="2 3" key="1">
    <citation type="submission" date="2023-01" db="EMBL/GenBank/DDBJ databases">
        <authorList>
            <person name="Kreplak J."/>
        </authorList>
    </citation>
    <scope>NUCLEOTIDE SEQUENCE [LARGE SCALE GENOMIC DNA]</scope>
</reference>